<dbReference type="EMBL" id="BJWL01000053">
    <property type="protein sequence ID" value="GFS28794.1"/>
    <property type="molecule type" value="Genomic_DNA"/>
</dbReference>
<dbReference type="EMBL" id="BJWL01000042">
    <property type="protein sequence ID" value="GFS28389.1"/>
    <property type="molecule type" value="Genomic_DNA"/>
</dbReference>
<evidence type="ECO:0000313" key="3">
    <source>
        <dbReference type="EMBL" id="GFS28794.1"/>
    </source>
</evidence>
<evidence type="ECO:0000313" key="1">
    <source>
        <dbReference type="EMBL" id="GFS28389.1"/>
    </source>
</evidence>
<reference evidence="4 6" key="1">
    <citation type="submission" date="2019-07" db="EMBL/GenBank/DDBJ databases">
        <title>De Novo Assembly of kiwifruit Actinidia rufa.</title>
        <authorList>
            <person name="Sugita-Konishi S."/>
            <person name="Sato K."/>
            <person name="Mori E."/>
            <person name="Abe Y."/>
            <person name="Kisaki G."/>
            <person name="Hamano K."/>
            <person name="Suezawa K."/>
            <person name="Otani M."/>
            <person name="Fukuda T."/>
            <person name="Manabe T."/>
            <person name="Gomi K."/>
            <person name="Tabuchi M."/>
            <person name="Akimitsu K."/>
            <person name="Kataoka I."/>
        </authorList>
    </citation>
    <scope>NUCLEOTIDE SEQUENCE [LARGE SCALE GENOMIC DNA]</scope>
    <source>
        <strain evidence="6">cv. Fuchu</strain>
        <strain evidence="4">Fuchu</strain>
    </source>
</reference>
<proteinExistence type="predicted"/>
<dbReference type="EMBL" id="BJWL01000042">
    <property type="protein sequence ID" value="GFS28390.1"/>
    <property type="molecule type" value="Genomic_DNA"/>
</dbReference>
<dbReference type="AntiFam" id="ANF00029">
    <property type="entry name" value="Antisense to 16S rRNA"/>
</dbReference>
<organism evidence="4 6">
    <name type="scientific">Actinidia rufa</name>
    <dbReference type="NCBI Taxonomy" id="165716"/>
    <lineage>
        <taxon>Eukaryota</taxon>
        <taxon>Viridiplantae</taxon>
        <taxon>Streptophyta</taxon>
        <taxon>Embryophyta</taxon>
        <taxon>Tracheophyta</taxon>
        <taxon>Spermatophyta</taxon>
        <taxon>Magnoliopsida</taxon>
        <taxon>eudicotyledons</taxon>
        <taxon>Gunneridae</taxon>
        <taxon>Pentapetalae</taxon>
        <taxon>asterids</taxon>
        <taxon>Ericales</taxon>
        <taxon>Actinidiaceae</taxon>
        <taxon>Actinidia</taxon>
    </lineage>
</organism>
<comment type="caution">
    <text evidence="4">The sequence shown here is derived from an EMBL/GenBank/DDBJ whole genome shotgun (WGS) entry which is preliminary data.</text>
</comment>
<dbReference type="OrthoDB" id="1685340at2759"/>
<dbReference type="Proteomes" id="UP000585474">
    <property type="component" value="Unassembled WGS sequence"/>
</dbReference>
<protein>
    <submittedName>
        <fullName evidence="4">Uncharacterized protein</fullName>
    </submittedName>
</protein>
<dbReference type="AlphaFoldDB" id="A0A7J0EGJ9"/>
<sequence>MDQVGHPFTAWVGSAYISGRGGDKGRKDSIQPEVSLRLPCYDFTPVTSPAFGIPLLAVKVRTSGVASSLRVTGGNERQTRRD</sequence>
<evidence type="ECO:0000313" key="4">
    <source>
        <dbReference type="EMBL" id="GFY85605.1"/>
    </source>
</evidence>
<name>A0A7J0EGJ9_9ERIC</name>
<evidence type="ECO:0000313" key="2">
    <source>
        <dbReference type="EMBL" id="GFS28390.1"/>
    </source>
</evidence>
<evidence type="ECO:0000313" key="5">
    <source>
        <dbReference type="EMBL" id="GFY85606.1"/>
    </source>
</evidence>
<keyword evidence="6" id="KW-1185">Reference proteome</keyword>
<gene>
    <name evidence="1" type="ORF">Acr_00g0001500</name>
    <name evidence="2" type="ORF">Acr_00g0001510</name>
    <name evidence="3" type="ORF">Acr_00g0004010</name>
    <name evidence="4" type="ORF">Acr_04g0003430</name>
    <name evidence="5" type="ORF">Acr_04g0003440</name>
</gene>
<evidence type="ECO:0000313" key="6">
    <source>
        <dbReference type="Proteomes" id="UP000585474"/>
    </source>
</evidence>
<dbReference type="EMBL" id="BJWL01000004">
    <property type="protein sequence ID" value="GFY85605.1"/>
    <property type="molecule type" value="Genomic_DNA"/>
</dbReference>
<dbReference type="EMBL" id="BJWL01000004">
    <property type="protein sequence ID" value="GFY85606.1"/>
    <property type="molecule type" value="Genomic_DNA"/>
</dbReference>
<accession>A0A7J0EGJ9</accession>